<evidence type="ECO:0000256" key="1">
    <source>
        <dbReference type="ARBA" id="ARBA00006529"/>
    </source>
</evidence>
<dbReference type="GO" id="GO:0106310">
    <property type="term" value="F:protein serine kinase activity"/>
    <property type="evidence" value="ECO:0007669"/>
    <property type="project" value="RHEA"/>
</dbReference>
<evidence type="ECO:0000256" key="7">
    <source>
        <dbReference type="ARBA" id="ARBA00047919"/>
    </source>
</evidence>
<dbReference type="OrthoDB" id="1043025at2759"/>
<dbReference type="SMART" id="SM00220">
    <property type="entry name" value="S_TKc"/>
    <property type="match status" value="1"/>
</dbReference>
<dbReference type="GO" id="GO:0051403">
    <property type="term" value="P:stress-activated MAPK cascade"/>
    <property type="evidence" value="ECO:0007669"/>
    <property type="project" value="InterPro"/>
</dbReference>
<accession>E4ZMD2</accession>
<dbReference type="PANTHER" id="PTHR48016:SF32">
    <property type="entry name" value="MITOGEN-ACTIVATED PROTEIN KINASE KINASE KINASE 4"/>
    <property type="match status" value="1"/>
</dbReference>
<evidence type="ECO:0000313" key="16">
    <source>
        <dbReference type="Proteomes" id="UP000002668"/>
    </source>
</evidence>
<feature type="region of interest" description="Disordered" evidence="13">
    <location>
        <begin position="269"/>
        <end position="305"/>
    </location>
</feature>
<evidence type="ECO:0000256" key="13">
    <source>
        <dbReference type="SAM" id="MobiDB-lite"/>
    </source>
</evidence>
<dbReference type="Pfam" id="PF00069">
    <property type="entry name" value="Pkinase"/>
    <property type="match status" value="1"/>
</dbReference>
<feature type="compositionally biased region" description="Low complexity" evidence="13">
    <location>
        <begin position="99"/>
        <end position="115"/>
    </location>
</feature>
<dbReference type="CDD" id="cd06626">
    <property type="entry name" value="STKc_MEKK4"/>
    <property type="match status" value="1"/>
</dbReference>
<evidence type="ECO:0000313" key="15">
    <source>
        <dbReference type="EMBL" id="CBX92481.1"/>
    </source>
</evidence>
<feature type="compositionally biased region" description="Low complexity" evidence="13">
    <location>
        <begin position="176"/>
        <end position="190"/>
    </location>
</feature>
<dbReference type="STRING" id="985895.E4ZMD2"/>
<dbReference type="FunCoup" id="E4ZMD2">
    <property type="interactions" value="297"/>
</dbReference>
<evidence type="ECO:0000256" key="9">
    <source>
        <dbReference type="ARBA" id="ARBA00056158"/>
    </source>
</evidence>
<feature type="region of interest" description="Disordered" evidence="13">
    <location>
        <begin position="40"/>
        <end position="71"/>
    </location>
</feature>
<evidence type="ECO:0000256" key="3">
    <source>
        <dbReference type="ARBA" id="ARBA00022679"/>
    </source>
</evidence>
<evidence type="ECO:0000256" key="6">
    <source>
        <dbReference type="ARBA" id="ARBA00022840"/>
    </source>
</evidence>
<sequence length="1451" mass="162143">MALLPMVRKVLGPLPGHSARPSGDGQASYRLHALDMCARPGKKQSMSSRAIIMSEHPPPPPPPPPRVRFSSLAHNSFLADDMAAEPTQPIVVNGPLRTESTQSSGSSESSASSDGGEVRLGGNPMAPAAHGHYHFAPAVTASPVDDQIAPLGGLSYSWSSAASSRPRGPHIMTDLPPAATAAAPHGPAAASVNVNGGGSTPTSARTPRPGAIRTPSNAYAPARRPQQFSLNSNTTQHRNRASSASRARRNPNAEYRAQEKAYVQRIRQEDQQDDFFDPALRTPSLGYSTDSETDDESPSTAEYVDNDPYDQETLLYYGNNDDMQPSIEELKIPANRERLEWHSMLASVLTGDVVKQEKKRLIGSGEQQGDSTMKAEIWMGIRAKVCGRSLQAQRRIVDDTRSKIRANLESIISFEVGGEAEAGQTAAQQVEDIVKKIEKVESVYPTRQALEAAYPRAASKPYKDACDAVIAWHNTIALINTEMSILKKWVGNDELDFTKPRPRSSQDHHLTDESSFIDRILKEDGLKSLQGDTNLLKPLEKVIQKAKNTLIANAEGFADRHLPPYIEELLTLINFPSRLLQEIIRVRLSYAKKIKDPSQQGVMMAEQMIAQFQILLAMAGQVKESYMVISRPEPGWDLPPCIEENFDVVVLDALKFYFKMLNWKLAANKNTFKEAEILEQEWDFCNKLGRQLQGGDVETAEQFSVLTSKSLTRLSAHFERELQRRPDELTGSEMEKRYKQILDSVRVRQRKLFRFSRILTQRFENCTEYNINHIDLDQEQLADLYEALVITNHFLVETNDGTNAGVYIIASPALLERPKDIQSLLTTCYHAEEAPEDPSNPYVLIIRPEQPLYWAGNKMKADIHEPHLDLKPGRLRLVADGSQQRLANANVSFLSAIGIELNTLIEQRANLPRVNQELQKIKKTAWKLSNTIMDSVEIVRKQTVGLDCQDLIQTCFAFATEFGQRSVLYLDYNRRAWNNIKLTRLALDWVSFICDDCIASDRKTFRWAVVALEFAMMMTRGQNILSISDEEYSQLRLKVAGCMSVLISHFDIMGARSTIAAQAERQRLNAIAGKSLVDPMNSKDDEESIELTQQQWMQRLEEIDSFRKDKEAERQALGRVLEDSNEADRALTYLSSSATNVTLRWQQGQFVGGGTFGSVYAAMNLDSNHLMAVKEIRLQDPQLIPTIVAQIRDEMGVLQVLDHPNIVSYYGIEPHRDKVYIFMEYCSGGSLAGLLEHGRIEDETVIMVYALQMLEGLAYLHDSRVVHRDIKPENILLDHNGVIKFVDFGAAKLIARQGRTLAAEHTATRQGRQGSMTGTPMYMSPEVIRGGSTGRHGAVDIWSLGCVILEMATGRRPWASMDNEWAIMYHIAQGDPPQLPTRDQLSEQGIDFLKKCFERDPVKRASAVELLQHEWIMALRAQLSLEPQTPSTEGPGSQGSTPQSSRQNSSY</sequence>
<comment type="catalytic activity">
    <reaction evidence="8">
        <text>L-seryl-[protein] + ATP = O-phospho-L-seryl-[protein] + ADP + H(+)</text>
        <dbReference type="Rhea" id="RHEA:17989"/>
        <dbReference type="Rhea" id="RHEA-COMP:9863"/>
        <dbReference type="Rhea" id="RHEA-COMP:11604"/>
        <dbReference type="ChEBI" id="CHEBI:15378"/>
        <dbReference type="ChEBI" id="CHEBI:29999"/>
        <dbReference type="ChEBI" id="CHEBI:30616"/>
        <dbReference type="ChEBI" id="CHEBI:83421"/>
        <dbReference type="ChEBI" id="CHEBI:456216"/>
        <dbReference type="EC" id="2.7.11.24"/>
    </reaction>
    <physiologicalReaction direction="left-to-right" evidence="8">
        <dbReference type="Rhea" id="RHEA:17990"/>
    </physiologicalReaction>
</comment>
<evidence type="ECO:0000256" key="8">
    <source>
        <dbReference type="ARBA" id="ARBA00048130"/>
    </source>
</evidence>
<feature type="domain" description="Protein kinase" evidence="14">
    <location>
        <begin position="1145"/>
        <end position="1416"/>
    </location>
</feature>
<dbReference type="GO" id="GO:0004707">
    <property type="term" value="F:MAP kinase activity"/>
    <property type="evidence" value="ECO:0007669"/>
    <property type="project" value="UniProtKB-EC"/>
</dbReference>
<evidence type="ECO:0000256" key="11">
    <source>
        <dbReference type="PIRNR" id="PIRNR037579"/>
    </source>
</evidence>
<dbReference type="PROSITE" id="PS50011">
    <property type="entry name" value="PROTEIN_KINASE_DOM"/>
    <property type="match status" value="1"/>
</dbReference>
<feature type="region of interest" description="Disordered" evidence="13">
    <location>
        <begin position="159"/>
        <end position="256"/>
    </location>
</feature>
<dbReference type="PANTHER" id="PTHR48016">
    <property type="entry name" value="MAP KINASE KINASE KINASE SSK2-RELATED-RELATED"/>
    <property type="match status" value="1"/>
</dbReference>
<evidence type="ECO:0000256" key="5">
    <source>
        <dbReference type="ARBA" id="ARBA00022777"/>
    </source>
</evidence>
<dbReference type="Proteomes" id="UP000002668">
    <property type="component" value="Genome"/>
</dbReference>
<feature type="compositionally biased region" description="Pro residues" evidence="13">
    <location>
        <begin position="56"/>
        <end position="66"/>
    </location>
</feature>
<dbReference type="PIRSF" id="PIRSF037579">
    <property type="entry name" value="MAPKKK_SSK22"/>
    <property type="match status" value="1"/>
</dbReference>
<keyword evidence="2 11" id="KW-0723">Serine/threonine-protein kinase</keyword>
<feature type="compositionally biased region" description="Low complexity" evidence="13">
    <location>
        <begin position="241"/>
        <end position="253"/>
    </location>
</feature>
<dbReference type="HOGENOM" id="CLU_001999_2_0_1"/>
<dbReference type="SUPFAM" id="SSF56112">
    <property type="entry name" value="Protein kinase-like (PK-like)"/>
    <property type="match status" value="1"/>
</dbReference>
<dbReference type="GO" id="GO:0005737">
    <property type="term" value="C:cytoplasm"/>
    <property type="evidence" value="ECO:0007669"/>
    <property type="project" value="InterPro"/>
</dbReference>
<keyword evidence="16" id="KW-1185">Reference proteome</keyword>
<gene>
    <name evidence="15" type="ORF">LEMA_P051870.1</name>
</gene>
<proteinExistence type="inferred from homology"/>
<evidence type="ECO:0000256" key="12">
    <source>
        <dbReference type="PROSITE-ProRule" id="PRU10141"/>
    </source>
</evidence>
<comment type="subunit">
    <text evidence="10">Interacts with by SSK1.</text>
</comment>
<protein>
    <recommendedName>
        <fullName evidence="11">MAP kinase kinase kinase</fullName>
        <ecNumber evidence="11">2.7.11.-</ecNumber>
    </recommendedName>
</protein>
<evidence type="ECO:0000259" key="14">
    <source>
        <dbReference type="PROSITE" id="PS50011"/>
    </source>
</evidence>
<dbReference type="InterPro" id="IPR011009">
    <property type="entry name" value="Kinase-like_dom_sf"/>
</dbReference>
<dbReference type="OMA" id="PPCVDEN"/>
<comment type="similarity">
    <text evidence="1 11">Belongs to the protein kinase superfamily. STE Ser/Thr protein kinase family. MAP kinase kinase kinase subfamily.</text>
</comment>
<evidence type="ECO:0000256" key="4">
    <source>
        <dbReference type="ARBA" id="ARBA00022741"/>
    </source>
</evidence>
<dbReference type="InterPro" id="IPR008271">
    <property type="entry name" value="Ser/Thr_kinase_AS"/>
</dbReference>
<dbReference type="GO" id="GO:0005524">
    <property type="term" value="F:ATP binding"/>
    <property type="evidence" value="ECO:0007669"/>
    <property type="project" value="UniProtKB-UniRule"/>
</dbReference>
<dbReference type="InterPro" id="IPR050538">
    <property type="entry name" value="MAP_kinase_kinase_kinase"/>
</dbReference>
<dbReference type="GO" id="GO:0038066">
    <property type="term" value="P:p38MAPK cascade"/>
    <property type="evidence" value="ECO:0007669"/>
    <property type="project" value="UniProtKB-UniRule"/>
</dbReference>
<keyword evidence="3 11" id="KW-0808">Transferase</keyword>
<reference evidence="16" key="1">
    <citation type="journal article" date="2011" name="Nat. Commun.">
        <title>Effector diversification within compartments of the Leptosphaeria maculans genome affected by Repeat-Induced Point mutations.</title>
        <authorList>
            <person name="Rouxel T."/>
            <person name="Grandaubert J."/>
            <person name="Hane J.K."/>
            <person name="Hoede C."/>
            <person name="van de Wouw A.P."/>
            <person name="Couloux A."/>
            <person name="Dominguez V."/>
            <person name="Anthouard V."/>
            <person name="Bally P."/>
            <person name="Bourras S."/>
            <person name="Cozijnsen A.J."/>
            <person name="Ciuffetti L.M."/>
            <person name="Degrave A."/>
            <person name="Dilmaghani A."/>
            <person name="Duret L."/>
            <person name="Fudal I."/>
            <person name="Goodwin S.B."/>
            <person name="Gout L."/>
            <person name="Glaser N."/>
            <person name="Linglin J."/>
            <person name="Kema G.H.J."/>
            <person name="Lapalu N."/>
            <person name="Lawrence C.B."/>
            <person name="May K."/>
            <person name="Meyer M."/>
            <person name="Ollivier B."/>
            <person name="Poulain J."/>
            <person name="Schoch C.L."/>
            <person name="Simon A."/>
            <person name="Spatafora J.W."/>
            <person name="Stachowiak A."/>
            <person name="Turgeon B.G."/>
            <person name="Tyler B.M."/>
            <person name="Vincent D."/>
            <person name="Weissenbach J."/>
            <person name="Amselem J."/>
            <person name="Quesneville H."/>
            <person name="Oliver R.P."/>
            <person name="Wincker P."/>
            <person name="Balesdent M.-H."/>
            <person name="Howlett B.J."/>
        </authorList>
    </citation>
    <scope>NUCLEOTIDE SEQUENCE [LARGE SCALE GENOMIC DNA]</scope>
    <source>
        <strain evidence="16">JN3 / isolate v23.1.3 / race Av1-4-5-6-7-8</strain>
    </source>
</reference>
<name>E4ZMD2_LEPMJ</name>
<feature type="region of interest" description="Disordered" evidence="13">
    <location>
        <begin position="1424"/>
        <end position="1451"/>
    </location>
</feature>
<dbReference type="Gene3D" id="1.10.510.10">
    <property type="entry name" value="Transferase(Phosphotransferase) domain 1"/>
    <property type="match status" value="1"/>
</dbReference>
<dbReference type="PROSITE" id="PS00108">
    <property type="entry name" value="PROTEIN_KINASE_ST"/>
    <property type="match status" value="1"/>
</dbReference>
<keyword evidence="6 11" id="KW-0067">ATP-binding</keyword>
<feature type="region of interest" description="Disordered" evidence="13">
    <location>
        <begin position="88"/>
        <end position="126"/>
    </location>
</feature>
<comment type="function">
    <text evidence="9">Kinase involved in a signal transduction pathway that is activated by changes in the osmolarity of the extracellular environment. Activates the PBS2 MAP kinase kinase by phosphorylation.</text>
</comment>
<organism evidence="16">
    <name type="scientific">Leptosphaeria maculans (strain JN3 / isolate v23.1.3 / race Av1-4-5-6-7-8)</name>
    <name type="common">Blackleg fungus</name>
    <name type="synonym">Phoma lingam</name>
    <dbReference type="NCBI Taxonomy" id="985895"/>
    <lineage>
        <taxon>Eukaryota</taxon>
        <taxon>Fungi</taxon>
        <taxon>Dikarya</taxon>
        <taxon>Ascomycota</taxon>
        <taxon>Pezizomycotina</taxon>
        <taxon>Dothideomycetes</taxon>
        <taxon>Pleosporomycetidae</taxon>
        <taxon>Pleosporales</taxon>
        <taxon>Pleosporineae</taxon>
        <taxon>Leptosphaeriaceae</taxon>
        <taxon>Plenodomus</taxon>
        <taxon>Plenodomus lingam/Leptosphaeria maculans species complex</taxon>
    </lineage>
</organism>
<dbReference type="EC" id="2.7.11.-" evidence="11"/>
<dbReference type="InParanoid" id="E4ZMD2"/>
<dbReference type="GO" id="GO:0004709">
    <property type="term" value="F:MAP kinase kinase kinase activity"/>
    <property type="evidence" value="ECO:0007669"/>
    <property type="project" value="UniProtKB-UniRule"/>
</dbReference>
<dbReference type="InterPro" id="IPR017441">
    <property type="entry name" value="Protein_kinase_ATP_BS"/>
</dbReference>
<comment type="catalytic activity">
    <reaction evidence="7">
        <text>L-threonyl-[protein] + ATP = O-phospho-L-threonyl-[protein] + ADP + H(+)</text>
        <dbReference type="Rhea" id="RHEA:46608"/>
        <dbReference type="Rhea" id="RHEA-COMP:11060"/>
        <dbReference type="Rhea" id="RHEA-COMP:11605"/>
        <dbReference type="ChEBI" id="CHEBI:15378"/>
        <dbReference type="ChEBI" id="CHEBI:30013"/>
        <dbReference type="ChEBI" id="CHEBI:30616"/>
        <dbReference type="ChEBI" id="CHEBI:61977"/>
        <dbReference type="ChEBI" id="CHEBI:456216"/>
        <dbReference type="EC" id="2.7.11.24"/>
    </reaction>
    <physiologicalReaction direction="left-to-right" evidence="7">
        <dbReference type="Rhea" id="RHEA:46609"/>
    </physiologicalReaction>
</comment>
<dbReference type="EMBL" id="FP929094">
    <property type="protein sequence ID" value="CBX92481.1"/>
    <property type="molecule type" value="Genomic_DNA"/>
</dbReference>
<dbReference type="PROSITE" id="PS00107">
    <property type="entry name" value="PROTEIN_KINASE_ATP"/>
    <property type="match status" value="1"/>
</dbReference>
<dbReference type="eggNOG" id="KOG4645">
    <property type="taxonomic scope" value="Eukaryota"/>
</dbReference>
<dbReference type="FunFam" id="1.10.510.10:FF:000482">
    <property type="entry name" value="MAP kinase kinase kinase"/>
    <property type="match status" value="1"/>
</dbReference>
<dbReference type="InterPro" id="IPR000719">
    <property type="entry name" value="Prot_kinase_dom"/>
</dbReference>
<dbReference type="GeneID" id="13285237"/>
<feature type="compositionally biased region" description="Low complexity" evidence="13">
    <location>
        <begin position="1434"/>
        <end position="1445"/>
    </location>
</feature>
<keyword evidence="5 11" id="KW-0418">Kinase</keyword>
<dbReference type="VEuPathDB" id="FungiDB:LEMA_P051870.1"/>
<feature type="compositionally biased region" description="Polar residues" evidence="13">
    <location>
        <begin position="226"/>
        <end position="236"/>
    </location>
</feature>
<feature type="binding site" evidence="12">
    <location>
        <position position="1174"/>
    </location>
    <ligand>
        <name>ATP</name>
        <dbReference type="ChEBI" id="CHEBI:30616"/>
    </ligand>
</feature>
<dbReference type="InterPro" id="IPR017240">
    <property type="entry name" value="MAPKKK_Ssk2/Ssk22"/>
</dbReference>
<evidence type="ECO:0000256" key="10">
    <source>
        <dbReference type="ARBA" id="ARBA00065095"/>
    </source>
</evidence>
<evidence type="ECO:0000256" key="2">
    <source>
        <dbReference type="ARBA" id="ARBA00022527"/>
    </source>
</evidence>
<keyword evidence="4 11" id="KW-0547">Nucleotide-binding</keyword>